<keyword evidence="2" id="KW-1185">Reference proteome</keyword>
<evidence type="ECO:0000313" key="2">
    <source>
        <dbReference type="Proteomes" id="UP001151699"/>
    </source>
</evidence>
<proteinExistence type="predicted"/>
<dbReference type="Proteomes" id="UP001151699">
    <property type="component" value="Chromosome X"/>
</dbReference>
<evidence type="ECO:0000313" key="1">
    <source>
        <dbReference type="EMBL" id="KAJ6638768.1"/>
    </source>
</evidence>
<name>A0A9Q0MVJ8_9DIPT</name>
<accession>A0A9Q0MVJ8</accession>
<sequence>MGPRQDLDQSATVTQPHASNAALTLRVRTPDWAGQYFAFSEPIAQSYGTDYLTNEKGGFYVKTYELKHDFQVLLIKNKKFADGSIRQETKASALKKFFKSNGLGKRADNRNIAESKYIKISENLKKLYSNPNVPLISTLNNIDLAVECPHDNSNNELIIPLNLKWSDVLREISSKVFVYGLRSAAHGSYETFKDIQSRLFPDSGETIFDCNVVEFRQAIATQQRVLIRQIFANFWNSAKIMQPVECIRWYKSSNFVNSNLVFHYKSSDILKFKNRFFLFSLINVNFVSMLFSVNVNFRLKKNLQSQKGSRTGNSGNHLELQVLTLIQYKKFIKMVQGERYGPTTCSRVEKDQESKRTGFANYQKKCQTEQKQQLAPKGSSNEQKAKVDVWGSKLRNVDHFKILLISFIVQLPSFNVEVLHLSDFYFCKPAVCISLVEIKEKKLSTMYSDGIVRCALTHYIEKQMATVGKFLFDFPVFEER</sequence>
<reference evidence="1" key="1">
    <citation type="submission" date="2022-07" db="EMBL/GenBank/DDBJ databases">
        <authorList>
            <person name="Trinca V."/>
            <person name="Uliana J.V.C."/>
            <person name="Torres T.T."/>
            <person name="Ward R.J."/>
            <person name="Monesi N."/>
        </authorList>
    </citation>
    <scope>NUCLEOTIDE SEQUENCE</scope>
    <source>
        <strain evidence="1">HSMRA1968</strain>
        <tissue evidence="1">Whole embryos</tissue>
    </source>
</reference>
<gene>
    <name evidence="1" type="ORF">Bhyg_11506</name>
</gene>
<dbReference type="AlphaFoldDB" id="A0A9Q0MVJ8"/>
<dbReference type="EMBL" id="WJQU01000003">
    <property type="protein sequence ID" value="KAJ6638768.1"/>
    <property type="molecule type" value="Genomic_DNA"/>
</dbReference>
<organism evidence="1 2">
    <name type="scientific">Pseudolycoriella hygida</name>
    <dbReference type="NCBI Taxonomy" id="35572"/>
    <lineage>
        <taxon>Eukaryota</taxon>
        <taxon>Metazoa</taxon>
        <taxon>Ecdysozoa</taxon>
        <taxon>Arthropoda</taxon>
        <taxon>Hexapoda</taxon>
        <taxon>Insecta</taxon>
        <taxon>Pterygota</taxon>
        <taxon>Neoptera</taxon>
        <taxon>Endopterygota</taxon>
        <taxon>Diptera</taxon>
        <taxon>Nematocera</taxon>
        <taxon>Sciaroidea</taxon>
        <taxon>Sciaridae</taxon>
        <taxon>Pseudolycoriella</taxon>
    </lineage>
</organism>
<comment type="caution">
    <text evidence="1">The sequence shown here is derived from an EMBL/GenBank/DDBJ whole genome shotgun (WGS) entry which is preliminary data.</text>
</comment>
<protein>
    <submittedName>
        <fullName evidence="1">Uncharacterized protein</fullName>
    </submittedName>
</protein>
<dbReference type="OrthoDB" id="8185155at2759"/>